<dbReference type="RefSeq" id="WP_342373249.1">
    <property type="nucleotide sequence ID" value="NZ_CP115965.1"/>
</dbReference>
<protein>
    <submittedName>
        <fullName evidence="2">LOG family protein</fullName>
    </submittedName>
</protein>
<dbReference type="SUPFAM" id="SSF102405">
    <property type="entry name" value="MCP/YpsA-like"/>
    <property type="match status" value="1"/>
</dbReference>
<name>A0ABZ3CA78_9ACTN</name>
<dbReference type="Pfam" id="PF18306">
    <property type="entry name" value="LDcluster4"/>
    <property type="match status" value="1"/>
</dbReference>
<evidence type="ECO:0000313" key="3">
    <source>
        <dbReference type="Proteomes" id="UP001434337"/>
    </source>
</evidence>
<accession>A0ABZ3CA78</accession>
<evidence type="ECO:0000256" key="1">
    <source>
        <dbReference type="SAM" id="MobiDB-lite"/>
    </source>
</evidence>
<organism evidence="2 3">
    <name type="scientific">Propioniciclava soli</name>
    <dbReference type="NCBI Taxonomy" id="2775081"/>
    <lineage>
        <taxon>Bacteria</taxon>
        <taxon>Bacillati</taxon>
        <taxon>Actinomycetota</taxon>
        <taxon>Actinomycetes</taxon>
        <taxon>Propionibacteriales</taxon>
        <taxon>Propionibacteriaceae</taxon>
        <taxon>Propioniciclava</taxon>
    </lineage>
</organism>
<dbReference type="Proteomes" id="UP001434337">
    <property type="component" value="Chromosome"/>
</dbReference>
<dbReference type="PANTHER" id="PTHR43393">
    <property type="entry name" value="CYTOKININ RIBOSIDE 5'-MONOPHOSPHATE PHOSPHORIBOHYDROLASE"/>
    <property type="match status" value="1"/>
</dbReference>
<dbReference type="InterPro" id="IPR052341">
    <property type="entry name" value="LOG_family_nucleotidases"/>
</dbReference>
<dbReference type="EMBL" id="CP115965">
    <property type="protein sequence ID" value="WZW99664.1"/>
    <property type="molecule type" value="Genomic_DNA"/>
</dbReference>
<feature type="region of interest" description="Disordered" evidence="1">
    <location>
        <begin position="356"/>
        <end position="379"/>
    </location>
</feature>
<dbReference type="Gene3D" id="3.40.50.450">
    <property type="match status" value="1"/>
</dbReference>
<reference evidence="2 3" key="1">
    <citation type="journal article" date="2023" name="Environ Microbiome">
        <title>A coral-associated actinobacterium mitigates coral bleaching under heat stress.</title>
        <authorList>
            <person name="Li J."/>
            <person name="Zou Y."/>
            <person name="Li Q."/>
            <person name="Zhang J."/>
            <person name="Bourne D.G."/>
            <person name="Lyu Y."/>
            <person name="Liu C."/>
            <person name="Zhang S."/>
        </authorList>
    </citation>
    <scope>NUCLEOTIDE SEQUENCE [LARGE SCALE GENOMIC DNA]</scope>
    <source>
        <strain evidence="2 3">SCSIO 13291</strain>
    </source>
</reference>
<evidence type="ECO:0000313" key="2">
    <source>
        <dbReference type="EMBL" id="WZW99664.1"/>
    </source>
</evidence>
<gene>
    <name evidence="2" type="ORF">PCC79_05575</name>
</gene>
<keyword evidence="3" id="KW-1185">Reference proteome</keyword>
<dbReference type="PANTHER" id="PTHR43393:SF3">
    <property type="entry name" value="LYSINE DECARBOXYLASE-LIKE PROTEIN"/>
    <property type="match status" value="1"/>
</dbReference>
<sequence>MRAEIESLATLDAHLRSTGSLAGCIVKSMDLRGRGAVLERVEVHNAFFLGCRLKHRTATSLAERGATVFPRLPQVPFDAYRPALYAAEDLYAGLEAGYATTKDAVIYAWTLRDRSRLLDAGVAHALHDHFMSDGLAEAVPEPRTAVGVMGGHAVGRGTPAFVETAHLGRRLAEAGHLVLTGGGPGAMEAANLGASLNGTAADVEAACAHLASVPSFEPDVGAWVGAAMEVRRRWDCTRANVGVPTWFYGHEPPNVFGTGIAKYFDNAIREDILLRLCGAGIIYVPGRAGTTQEIFQALTRNYYASDERQVTPMILVGRAYWQEQLPAWPLVAALASGRLMEPHVHLVDSMDEALEVVPSPSPTRRRTPPGEQPRTASDE</sequence>
<proteinExistence type="predicted"/>
<dbReference type="InterPro" id="IPR041164">
    <property type="entry name" value="LDcluster4"/>
</dbReference>